<accession>E0UQA0</accession>
<dbReference type="eggNOG" id="COG2165">
    <property type="taxonomic scope" value="Bacteria"/>
</dbReference>
<dbReference type="NCBIfam" id="TIGR02532">
    <property type="entry name" value="IV_pilin_GFxxxE"/>
    <property type="match status" value="1"/>
</dbReference>
<keyword evidence="3" id="KW-1185">Reference proteome</keyword>
<protein>
    <recommendedName>
        <fullName evidence="4">Prepilin-type N-terminal cleavage/methylation domain-containing protein</fullName>
    </recommendedName>
</protein>
<evidence type="ECO:0000313" key="2">
    <source>
        <dbReference type="EMBL" id="ADN09843.1"/>
    </source>
</evidence>
<dbReference type="KEGG" id="sua:Saut_1799"/>
<dbReference type="Proteomes" id="UP000007803">
    <property type="component" value="Chromosome"/>
</dbReference>
<dbReference type="EMBL" id="CP002205">
    <property type="protein sequence ID" value="ADN09843.1"/>
    <property type="molecule type" value="Genomic_DNA"/>
</dbReference>
<evidence type="ECO:0000313" key="3">
    <source>
        <dbReference type="Proteomes" id="UP000007803"/>
    </source>
</evidence>
<dbReference type="OrthoDB" id="5334506at2"/>
<evidence type="ECO:0000256" key="1">
    <source>
        <dbReference type="SAM" id="Phobius"/>
    </source>
</evidence>
<dbReference type="STRING" id="563040.Saut_1799"/>
<dbReference type="AlphaFoldDB" id="E0UQA0"/>
<keyword evidence="1" id="KW-0812">Transmembrane</keyword>
<feature type="transmembrane region" description="Helical" evidence="1">
    <location>
        <begin position="6"/>
        <end position="26"/>
    </location>
</feature>
<dbReference type="HOGENOM" id="CLU_112063_0_0_7"/>
<dbReference type="RefSeq" id="WP_013327596.1">
    <property type="nucleotide sequence ID" value="NC_014506.1"/>
</dbReference>
<organism evidence="2 3">
    <name type="scientific">Sulfurimonas autotrophica (strain ATCC BAA-671 / DSM 16294 / JCM 11897 / OK10)</name>
    <dbReference type="NCBI Taxonomy" id="563040"/>
    <lineage>
        <taxon>Bacteria</taxon>
        <taxon>Pseudomonadati</taxon>
        <taxon>Campylobacterota</taxon>
        <taxon>Epsilonproteobacteria</taxon>
        <taxon>Campylobacterales</taxon>
        <taxon>Sulfurimonadaceae</taxon>
        <taxon>Sulfurimonas</taxon>
    </lineage>
</organism>
<keyword evidence="1" id="KW-0472">Membrane</keyword>
<evidence type="ECO:0008006" key="4">
    <source>
        <dbReference type="Google" id="ProtNLM"/>
    </source>
</evidence>
<keyword evidence="1" id="KW-1133">Transmembrane helix</keyword>
<sequence length="208" mass="23081">MVKKSAFTLIELIFAIVVIAITVISLPMMNQAISKGIDSNLLQEAIFAAETKLNEVMTTQWDEASIDVNASSVISQVINLDGTCENNNSNERYRLKTGHILQPLHRKCLNDLTQAELDSNTSANVDAVEDKAHGYTNIFLNLTPGQEGYKQNFTSALSVSYDPVFDSAVRPNMKKITITVKDENNDTVTSLFTYVANIGGIDYYKRTY</sequence>
<name>E0UQA0_SULAO</name>
<proteinExistence type="predicted"/>
<dbReference type="InterPro" id="IPR012902">
    <property type="entry name" value="N_methyl_site"/>
</dbReference>
<reference evidence="3" key="1">
    <citation type="journal article" date="2010" name="Stand. Genomic Sci.">
        <title>Complete genome sequence of Sulfurimonas autotrophica type strain (OK10).</title>
        <authorList>
            <person name="Sikorski J."/>
            <person name="Munk C."/>
            <person name="Lapidus A."/>
            <person name="Djao O."/>
            <person name="Lucas S."/>
            <person name="Glavina Del Rio T."/>
            <person name="Nolan M."/>
            <person name="Tice H."/>
            <person name="Han C."/>
            <person name="Cheng J."/>
            <person name="Tapia R."/>
            <person name="Goodwin L."/>
            <person name="Pitluck S."/>
            <person name="Liolios K."/>
            <person name="Ivanova N."/>
            <person name="Mavromatis K."/>
            <person name="Mikhailova N."/>
            <person name="Pati A."/>
            <person name="Sims D."/>
            <person name="Meincke L."/>
            <person name="Brettin T."/>
            <person name="Detter J."/>
            <person name="Chen A."/>
            <person name="Palaniappan K."/>
            <person name="Land M."/>
            <person name="Hauser L."/>
            <person name="Chang Y."/>
            <person name="Jeffries C."/>
            <person name="Rohde M."/>
            <person name="Lang E."/>
            <person name="Spring S."/>
            <person name="Goker M."/>
            <person name="Woyke T."/>
            <person name="Bristow J."/>
            <person name="Eisen J."/>
            <person name="Markowitz V."/>
            <person name="Hugenholtz P."/>
            <person name="Kyrpides N."/>
            <person name="Klenk H."/>
        </authorList>
    </citation>
    <scope>NUCLEOTIDE SEQUENCE [LARGE SCALE GENOMIC DNA]</scope>
    <source>
        <strain evidence="3">ATCC BAA-671 / DSM 16294 / JCM 11897 / OK10</strain>
    </source>
</reference>
<gene>
    <name evidence="2" type="ordered locus">Saut_1799</name>
</gene>